<protein>
    <recommendedName>
        <fullName evidence="3">DUF551 domain-containing protein</fullName>
    </recommendedName>
</protein>
<reference evidence="1 2" key="1">
    <citation type="submission" date="2018-05" db="EMBL/GenBank/DDBJ databases">
        <title>Genome sequencing, assembly and analysis of the novel insecticidal bacterium, Chromobacterium phragmitis.</title>
        <authorList>
            <person name="Sparks M.E."/>
            <person name="Blackburn M.B."/>
            <person name="Gundersen-Rindal D.E."/>
        </authorList>
    </citation>
    <scope>NUCLEOTIDE SEQUENCE [LARGE SCALE GENOMIC DNA]</scope>
    <source>
        <strain evidence="1">IIBBL 274-1</strain>
        <plasmid evidence="1 2">unnamed</plasmid>
    </source>
</reference>
<dbReference type="EMBL" id="CP029555">
    <property type="protein sequence ID" value="AXE37158.1"/>
    <property type="molecule type" value="Genomic_DNA"/>
</dbReference>
<dbReference type="RefSeq" id="WP_114074592.1">
    <property type="nucleotide sequence ID" value="NZ_CP029555.1"/>
</dbReference>
<organism evidence="1 2">
    <name type="scientific">Chromobacterium phragmitis</name>
    <dbReference type="NCBI Taxonomy" id="2202141"/>
    <lineage>
        <taxon>Bacteria</taxon>
        <taxon>Pseudomonadati</taxon>
        <taxon>Pseudomonadota</taxon>
        <taxon>Betaproteobacteria</taxon>
        <taxon>Neisseriales</taxon>
        <taxon>Chromobacteriaceae</taxon>
        <taxon>Chromobacterium</taxon>
    </lineage>
</organism>
<evidence type="ECO:0000313" key="2">
    <source>
        <dbReference type="Proteomes" id="UP000252038"/>
    </source>
</evidence>
<dbReference type="AlphaFoldDB" id="A0A344UPG0"/>
<sequence length="309" mass="33898">MQQNTALSRLSRINQLLFDAGHAFGGPLSIATGHESAEEFAAVARRADTILKQIEQITAEGLRSAAGAGWRSLEDLPAVEPGGELHCFLLLERNHNGEQFVADAYYVNKPLTVDDEEERPDWALRTEDGDYVELVGFAEKSFHQDFDGFYEPFDLQHRKILAWQPVEYPAVPGSFPIELQPPAAAPQDPAAYAVEMLQRVDESIRNALGIPLDADEALPVLVEEWAEENSLLIQAYKDVQADHRRLVRELDVLLNGEAGATPQAKLCDIVAQLAHRQAAADQRKGVDSVCSADAPLGNTWPAIKNGGAQ</sequence>
<gene>
    <name evidence="1" type="ORF">DK843_22675</name>
</gene>
<dbReference type="KEGG" id="chrb:DK843_22675"/>
<proteinExistence type="predicted"/>
<evidence type="ECO:0000313" key="1">
    <source>
        <dbReference type="EMBL" id="AXE37158.1"/>
    </source>
</evidence>
<evidence type="ECO:0008006" key="3">
    <source>
        <dbReference type="Google" id="ProtNLM"/>
    </source>
</evidence>
<accession>A0A344UPG0</accession>
<geneLocation type="plasmid" evidence="1 2">
    <name>unnamed</name>
</geneLocation>
<name>A0A344UPG0_9NEIS</name>
<keyword evidence="1" id="KW-0614">Plasmid</keyword>
<dbReference type="Proteomes" id="UP000252038">
    <property type="component" value="Plasmid unnamed"/>
</dbReference>